<dbReference type="Pfam" id="PF07670">
    <property type="entry name" value="Gate"/>
    <property type="match status" value="1"/>
</dbReference>
<name>A0A069ACI8_CLODI</name>
<feature type="transmembrane region" description="Helical" evidence="1">
    <location>
        <begin position="76"/>
        <end position="97"/>
    </location>
</feature>
<dbReference type="EMBL" id="LK932525">
    <property type="protein sequence ID" value="CDS88560.1"/>
    <property type="molecule type" value="Genomic_DNA"/>
</dbReference>
<feature type="transmembrane region" description="Helical" evidence="1">
    <location>
        <begin position="183"/>
        <end position="210"/>
    </location>
</feature>
<feature type="domain" description="Nucleoside transporter/FeoB GTPase Gate" evidence="2">
    <location>
        <begin position="81"/>
        <end position="158"/>
    </location>
</feature>
<sequence>MRYKGGFYMDVTAGDNKVTWKGYLSLFVLIVLFSGVFKDSQGFLKALDFANLTGSFGTIADGVDFMGKGGTGAKDGFLFALTLIPTVCFAVGLIDVVESMGGMKAASKIFNPLLRPLLGIPGIAGIAFVSSFTSSDVASIMTKELFESGEITDDERTIFVAYQYAGSAVILNTINTQAPLLPIALLALGPIILIEIFCKILGANLVRLIIGVRNKKNKAKEAV</sequence>
<keyword evidence="1" id="KW-1133">Transmembrane helix</keyword>
<reference evidence="3" key="1">
    <citation type="submission" date="2014-07" db="EMBL/GenBank/DDBJ databases">
        <authorList>
            <person name="Monot Marc"/>
        </authorList>
    </citation>
    <scope>NUCLEOTIDE SEQUENCE</scope>
</reference>
<proteinExistence type="predicted"/>
<keyword evidence="1" id="KW-0812">Transmembrane</keyword>
<gene>
    <name evidence="3" type="ORF">BN1096_700039</name>
</gene>
<accession>A0A069ACI8</accession>
<feature type="transmembrane region" description="Helical" evidence="1">
    <location>
        <begin position="109"/>
        <end position="132"/>
    </location>
</feature>
<dbReference type="InterPro" id="IPR011642">
    <property type="entry name" value="Gate_dom"/>
</dbReference>
<feature type="transmembrane region" description="Helical" evidence="1">
    <location>
        <begin position="20"/>
        <end position="37"/>
    </location>
</feature>
<evidence type="ECO:0000259" key="2">
    <source>
        <dbReference type="Pfam" id="PF07670"/>
    </source>
</evidence>
<dbReference type="AlphaFoldDB" id="A0A069ACI8"/>
<protein>
    <submittedName>
        <fullName evidence="3">Putative membrane protein</fullName>
    </submittedName>
</protein>
<evidence type="ECO:0000256" key="1">
    <source>
        <dbReference type="SAM" id="Phobius"/>
    </source>
</evidence>
<organism evidence="3">
    <name type="scientific">Clostridioides difficile</name>
    <name type="common">Peptoclostridium difficile</name>
    <dbReference type="NCBI Taxonomy" id="1496"/>
    <lineage>
        <taxon>Bacteria</taxon>
        <taxon>Bacillati</taxon>
        <taxon>Bacillota</taxon>
        <taxon>Clostridia</taxon>
        <taxon>Peptostreptococcales</taxon>
        <taxon>Peptostreptococcaceae</taxon>
        <taxon>Clostridioides</taxon>
    </lineage>
</organism>
<evidence type="ECO:0000313" key="3">
    <source>
        <dbReference type="EMBL" id="CDS88560.1"/>
    </source>
</evidence>
<keyword evidence="1" id="KW-0472">Membrane</keyword>